<keyword evidence="3" id="KW-0902">Two-component regulatory system</keyword>
<gene>
    <name evidence="7" type="ORF">SAMN05444368_1440</name>
</gene>
<comment type="caution">
    <text evidence="7">The sequence shown here is derived from an EMBL/GenBank/DDBJ whole genome shotgun (WGS) entry which is preliminary data.</text>
</comment>
<evidence type="ECO:0000259" key="5">
    <source>
        <dbReference type="Pfam" id="PF02518"/>
    </source>
</evidence>
<evidence type="ECO:0000313" key="8">
    <source>
        <dbReference type="Proteomes" id="UP000185093"/>
    </source>
</evidence>
<feature type="transmembrane region" description="Helical" evidence="4">
    <location>
        <begin position="160"/>
        <end position="180"/>
    </location>
</feature>
<feature type="domain" description="Signal transduction histidine kinase subgroup 3 dimerisation and phosphoacceptor" evidence="6">
    <location>
        <begin position="250"/>
        <end position="313"/>
    </location>
</feature>
<evidence type="ECO:0000259" key="6">
    <source>
        <dbReference type="Pfam" id="PF07730"/>
    </source>
</evidence>
<evidence type="ECO:0000256" key="4">
    <source>
        <dbReference type="SAM" id="Phobius"/>
    </source>
</evidence>
<name>A0ABY1JE63_9BACT</name>
<evidence type="ECO:0000256" key="2">
    <source>
        <dbReference type="ARBA" id="ARBA00022777"/>
    </source>
</evidence>
<keyword evidence="2 7" id="KW-0418">Kinase</keyword>
<keyword evidence="8" id="KW-1185">Reference proteome</keyword>
<evidence type="ECO:0000256" key="3">
    <source>
        <dbReference type="ARBA" id="ARBA00023012"/>
    </source>
</evidence>
<dbReference type="PANTHER" id="PTHR24421:SF55">
    <property type="entry name" value="SENSOR HISTIDINE KINASE YDFH"/>
    <property type="match status" value="1"/>
</dbReference>
<organism evidence="7 8">
    <name type="scientific">Acetomicrobium flavidum</name>
    <dbReference type="NCBI Taxonomy" id="49896"/>
    <lineage>
        <taxon>Bacteria</taxon>
        <taxon>Thermotogati</taxon>
        <taxon>Synergistota</taxon>
        <taxon>Synergistia</taxon>
        <taxon>Synergistales</taxon>
        <taxon>Acetomicrobiaceae</taxon>
        <taxon>Acetomicrobium</taxon>
    </lineage>
</organism>
<keyword evidence="1" id="KW-0808">Transferase</keyword>
<dbReference type="Pfam" id="PF02518">
    <property type="entry name" value="HATPase_c"/>
    <property type="match status" value="1"/>
</dbReference>
<keyword evidence="4" id="KW-0812">Transmembrane</keyword>
<dbReference type="CDD" id="cd16917">
    <property type="entry name" value="HATPase_UhpB-NarQ-NarX-like"/>
    <property type="match status" value="1"/>
</dbReference>
<protein>
    <submittedName>
        <fullName evidence="7">Signal transduction histidine kinase</fullName>
    </submittedName>
</protein>
<keyword evidence="4" id="KW-0472">Membrane</keyword>
<dbReference type="InterPro" id="IPR050482">
    <property type="entry name" value="Sensor_HK_TwoCompSys"/>
</dbReference>
<dbReference type="PANTHER" id="PTHR24421">
    <property type="entry name" value="NITRATE/NITRITE SENSOR PROTEIN NARX-RELATED"/>
    <property type="match status" value="1"/>
</dbReference>
<dbReference type="Gene3D" id="3.30.565.10">
    <property type="entry name" value="Histidine kinase-like ATPase, C-terminal domain"/>
    <property type="match status" value="1"/>
</dbReference>
<dbReference type="Gene3D" id="1.20.5.1930">
    <property type="match status" value="1"/>
</dbReference>
<dbReference type="InterPro" id="IPR011712">
    <property type="entry name" value="Sig_transdc_His_kin_sub3_dim/P"/>
</dbReference>
<feature type="domain" description="Histidine kinase/HSP90-like ATPase" evidence="5">
    <location>
        <begin position="355"/>
        <end position="445"/>
    </location>
</feature>
<reference evidence="7 8" key="1">
    <citation type="submission" date="2016-11" db="EMBL/GenBank/DDBJ databases">
        <authorList>
            <person name="Varghese N."/>
            <person name="Submissions S."/>
        </authorList>
    </citation>
    <scope>NUCLEOTIDE SEQUENCE [LARGE SCALE GENOMIC DNA]</scope>
    <source>
        <strain evidence="7 8">DSM 20664</strain>
    </source>
</reference>
<keyword evidence="4" id="KW-1133">Transmembrane helix</keyword>
<dbReference type="Proteomes" id="UP000185093">
    <property type="component" value="Unassembled WGS sequence"/>
</dbReference>
<dbReference type="SUPFAM" id="SSF55874">
    <property type="entry name" value="ATPase domain of HSP90 chaperone/DNA topoisomerase II/histidine kinase"/>
    <property type="match status" value="1"/>
</dbReference>
<evidence type="ECO:0000256" key="1">
    <source>
        <dbReference type="ARBA" id="ARBA00022679"/>
    </source>
</evidence>
<dbReference type="GO" id="GO:0016301">
    <property type="term" value="F:kinase activity"/>
    <property type="evidence" value="ECO:0007669"/>
    <property type="project" value="UniProtKB-KW"/>
</dbReference>
<dbReference type="InterPro" id="IPR036890">
    <property type="entry name" value="HATPase_C_sf"/>
</dbReference>
<dbReference type="RefSeq" id="WP_074199764.1">
    <property type="nucleotide sequence ID" value="NZ_FSQZ01000001.1"/>
</dbReference>
<dbReference type="InterPro" id="IPR003594">
    <property type="entry name" value="HATPase_dom"/>
</dbReference>
<dbReference type="Pfam" id="PF07730">
    <property type="entry name" value="HisKA_3"/>
    <property type="match status" value="1"/>
</dbReference>
<accession>A0ABY1JE63</accession>
<proteinExistence type="predicted"/>
<sequence length="467" mass="52076">MRRHLLLILTLLVLIPSIAILIVTGWGVVEHERAMKNVTESYVLDLAQSVASRVDRPRFIHRALMMPPRSLDSLVLDMSMPGWVALVDEDGNLLAASSKAQDVLPQIWQVGVPVGRATLLKGPLGDTYTIAAIPTSQGWYVIAAVAWSQLLGPMVRFSHLWPAAVGLLAIVGMCAVWAFWRWLIMPLLSLEAEVSSLKWGIDLPKPDDPIAVWELRRLRKVLYQLAETAKEREELTQRYVSDLVQVQEEERTKLAREIHDGPLQDVTALLQRILLLKQESWSERAKKYIEIAEESATAAVRELRGLCDTLSPPWLDLGLLQALTELTERLARIYGIKVYLEASEIPDVNEDVTLAFFRIVQEAINNAVKHGSAKNVWVRLACEKGYLVLQIEDDGSGFDFEGDIESLRIKGHRGIANMAERMRMVNGQIDIKSSSNRGTIILCKVLLPLSGEKSPGNAFDVGDVGKS</sequence>
<dbReference type="EMBL" id="FSQZ01000001">
    <property type="protein sequence ID" value="SIN71567.1"/>
    <property type="molecule type" value="Genomic_DNA"/>
</dbReference>
<evidence type="ECO:0000313" key="7">
    <source>
        <dbReference type="EMBL" id="SIN71567.1"/>
    </source>
</evidence>